<dbReference type="PANTHER" id="PTHR47074:SF11">
    <property type="entry name" value="REVERSE TRANSCRIPTASE-LIKE PROTEIN"/>
    <property type="match status" value="1"/>
</dbReference>
<evidence type="ECO:0000313" key="2">
    <source>
        <dbReference type="EMBL" id="KAF4354121.1"/>
    </source>
</evidence>
<dbReference type="InterPro" id="IPR002156">
    <property type="entry name" value="RNaseH_domain"/>
</dbReference>
<dbReference type="InterPro" id="IPR036397">
    <property type="entry name" value="RNaseH_sf"/>
</dbReference>
<dbReference type="Pfam" id="PF13456">
    <property type="entry name" value="RVT_3"/>
    <property type="match status" value="1"/>
</dbReference>
<dbReference type="GO" id="GO:0004523">
    <property type="term" value="F:RNA-DNA hybrid ribonuclease activity"/>
    <property type="evidence" value="ECO:0007669"/>
    <property type="project" value="InterPro"/>
</dbReference>
<reference evidence="2 3" key="1">
    <citation type="journal article" date="2020" name="bioRxiv">
        <title>Sequence and annotation of 42 cannabis genomes reveals extensive copy number variation in cannabinoid synthesis and pathogen resistance genes.</title>
        <authorList>
            <person name="Mckernan K.J."/>
            <person name="Helbert Y."/>
            <person name="Kane L.T."/>
            <person name="Ebling H."/>
            <person name="Zhang L."/>
            <person name="Liu B."/>
            <person name="Eaton Z."/>
            <person name="Mclaughlin S."/>
            <person name="Kingan S."/>
            <person name="Baybayan P."/>
            <person name="Concepcion G."/>
            <person name="Jordan M."/>
            <person name="Riva A."/>
            <person name="Barbazuk W."/>
            <person name="Harkins T."/>
        </authorList>
    </citation>
    <scope>NUCLEOTIDE SEQUENCE [LARGE SCALE GENOMIC DNA]</scope>
    <source>
        <strain evidence="3">cv. Jamaican Lion 4</strain>
        <tissue evidence="2">Leaf</tissue>
    </source>
</reference>
<organism evidence="2 3">
    <name type="scientific">Cannabis sativa</name>
    <name type="common">Hemp</name>
    <name type="synonym">Marijuana</name>
    <dbReference type="NCBI Taxonomy" id="3483"/>
    <lineage>
        <taxon>Eukaryota</taxon>
        <taxon>Viridiplantae</taxon>
        <taxon>Streptophyta</taxon>
        <taxon>Embryophyta</taxon>
        <taxon>Tracheophyta</taxon>
        <taxon>Spermatophyta</taxon>
        <taxon>Magnoliopsida</taxon>
        <taxon>eudicotyledons</taxon>
        <taxon>Gunneridae</taxon>
        <taxon>Pentapetalae</taxon>
        <taxon>rosids</taxon>
        <taxon>fabids</taxon>
        <taxon>Rosales</taxon>
        <taxon>Cannabaceae</taxon>
        <taxon>Cannabis</taxon>
    </lineage>
</organism>
<dbReference type="PANTHER" id="PTHR47074">
    <property type="entry name" value="BNAC02G40300D PROTEIN"/>
    <property type="match status" value="1"/>
</dbReference>
<dbReference type="InterPro" id="IPR012337">
    <property type="entry name" value="RNaseH-like_sf"/>
</dbReference>
<keyword evidence="3" id="KW-1185">Reference proteome</keyword>
<dbReference type="InterPro" id="IPR044730">
    <property type="entry name" value="RNase_H-like_dom_plant"/>
</dbReference>
<proteinExistence type="predicted"/>
<evidence type="ECO:0000313" key="3">
    <source>
        <dbReference type="Proteomes" id="UP000583929"/>
    </source>
</evidence>
<dbReference type="GO" id="GO:0003676">
    <property type="term" value="F:nucleic acid binding"/>
    <property type="evidence" value="ECO:0007669"/>
    <property type="project" value="InterPro"/>
</dbReference>
<protein>
    <recommendedName>
        <fullName evidence="1">RNase H type-1 domain-containing protein</fullName>
    </recommendedName>
</protein>
<dbReference type="Proteomes" id="UP000583929">
    <property type="component" value="Unassembled WGS sequence"/>
</dbReference>
<dbReference type="EMBL" id="JAATIQ010000486">
    <property type="protein sequence ID" value="KAF4354121.1"/>
    <property type="molecule type" value="Genomic_DNA"/>
</dbReference>
<feature type="domain" description="RNase H type-1" evidence="1">
    <location>
        <begin position="241"/>
        <end position="361"/>
    </location>
</feature>
<gene>
    <name evidence="2" type="ORF">G4B88_017006</name>
</gene>
<name>A0A7J6E6Y7_CANSA</name>
<sequence>MDLTPQSQQHPSDFTDEETLVHEFDNISVHHDSTPQSYCLVAKDILRAPTKTTYKKSIFDLSNSVPFEESSSRHSVSNQSLQDAINQFLIPSMVNTSLSLDVLSDGSRSTPSPPHSSVMATTNFMAGIPSLSCPLSTTPLLTTSVITTIDKGKSVMVSECPRIILSPPPLTLSGAKRSFQRQNVQFGNSSPPLHDIEDSVVDYLKEYSNSQQHSAASIPIPPATGTQPPLPPAGMYTLYSDAAISTPRSTMGFGAAIQDSTGQIIAALSSPHTGALSPTLAEAYALLQAIQWCSLVHLPLHSIYTDCLDLVKKIHKRSKDRSPTSDAVRKIIASLSTFPGAYISHVSRNHNATAHALAHKALETDTDLIWNCHSFNSFFS</sequence>
<dbReference type="CDD" id="cd06222">
    <property type="entry name" value="RNase_H_like"/>
    <property type="match status" value="1"/>
</dbReference>
<dbReference type="InterPro" id="IPR052929">
    <property type="entry name" value="RNase_H-like_EbsB-rel"/>
</dbReference>
<comment type="caution">
    <text evidence="2">The sequence shown here is derived from an EMBL/GenBank/DDBJ whole genome shotgun (WGS) entry which is preliminary data.</text>
</comment>
<dbReference type="AlphaFoldDB" id="A0A7J6E6Y7"/>
<accession>A0A7J6E6Y7</accession>
<dbReference type="SUPFAM" id="SSF53098">
    <property type="entry name" value="Ribonuclease H-like"/>
    <property type="match status" value="1"/>
</dbReference>
<evidence type="ECO:0000259" key="1">
    <source>
        <dbReference type="Pfam" id="PF13456"/>
    </source>
</evidence>
<dbReference type="Gene3D" id="3.30.420.10">
    <property type="entry name" value="Ribonuclease H-like superfamily/Ribonuclease H"/>
    <property type="match status" value="1"/>
</dbReference>